<reference evidence="2 3" key="1">
    <citation type="journal article" date="2014" name="Nat. Commun.">
        <title>Klebsormidium flaccidum genome reveals primary factors for plant terrestrial adaptation.</title>
        <authorList>
            <person name="Hori K."/>
            <person name="Maruyama F."/>
            <person name="Fujisawa T."/>
            <person name="Togashi T."/>
            <person name="Yamamoto N."/>
            <person name="Seo M."/>
            <person name="Sato S."/>
            <person name="Yamada T."/>
            <person name="Mori H."/>
            <person name="Tajima N."/>
            <person name="Moriyama T."/>
            <person name="Ikeuchi M."/>
            <person name="Watanabe M."/>
            <person name="Wada H."/>
            <person name="Kobayashi K."/>
            <person name="Saito M."/>
            <person name="Masuda T."/>
            <person name="Sasaki-Sekimoto Y."/>
            <person name="Mashiguchi K."/>
            <person name="Awai K."/>
            <person name="Shimojima M."/>
            <person name="Masuda S."/>
            <person name="Iwai M."/>
            <person name="Nobusawa T."/>
            <person name="Narise T."/>
            <person name="Kondo S."/>
            <person name="Saito H."/>
            <person name="Sato R."/>
            <person name="Murakawa M."/>
            <person name="Ihara Y."/>
            <person name="Oshima-Yamada Y."/>
            <person name="Ohtaka K."/>
            <person name="Satoh M."/>
            <person name="Sonobe K."/>
            <person name="Ishii M."/>
            <person name="Ohtani R."/>
            <person name="Kanamori-Sato M."/>
            <person name="Honoki R."/>
            <person name="Miyazaki D."/>
            <person name="Mochizuki H."/>
            <person name="Umetsu J."/>
            <person name="Higashi K."/>
            <person name="Shibata D."/>
            <person name="Kamiya Y."/>
            <person name="Sato N."/>
            <person name="Nakamura Y."/>
            <person name="Tabata S."/>
            <person name="Ida S."/>
            <person name="Kurokawa K."/>
            <person name="Ohta H."/>
        </authorList>
    </citation>
    <scope>NUCLEOTIDE SEQUENCE [LARGE SCALE GENOMIC DNA]</scope>
    <source>
        <strain evidence="2 3">NIES-2285</strain>
    </source>
</reference>
<accession>A0A1Y1I4N4</accession>
<feature type="compositionally biased region" description="Basic and acidic residues" evidence="1">
    <location>
        <begin position="174"/>
        <end position="183"/>
    </location>
</feature>
<evidence type="ECO:0000313" key="2">
    <source>
        <dbReference type="EMBL" id="GAQ83078.1"/>
    </source>
</evidence>
<gene>
    <name evidence="2" type="ORF">KFL_001350020</name>
</gene>
<feature type="region of interest" description="Disordered" evidence="1">
    <location>
        <begin position="1"/>
        <end position="26"/>
    </location>
</feature>
<sequence length="251" mass="28179">MDPVMVERPAKEPEAVKERQEEQEAELHQLKAAVGELREELRAACEDMRAERDALQLQVEAKLGALEDQLAAIKKRLQEEMAGVARTPLCCQWLPSNLVETATEEMTRTRFGSIVRLRQGRQRGRQQQQRPTSLPSPLRPVNSRHTSPLSGGVRAGKTNPVRAVSDQGPEPEATGERAERDESSSMSRELVMEQLVSQMKLLDQLVAGLDKTVATRSFVSWRDNVPALELLARLLEVSIQAKRVFLESIQR</sequence>
<dbReference type="EMBL" id="DF237084">
    <property type="protein sequence ID" value="GAQ83078.1"/>
    <property type="molecule type" value="Genomic_DNA"/>
</dbReference>
<dbReference type="Proteomes" id="UP000054558">
    <property type="component" value="Unassembled WGS sequence"/>
</dbReference>
<organism evidence="2 3">
    <name type="scientific">Klebsormidium nitens</name>
    <name type="common">Green alga</name>
    <name type="synonym">Ulothrix nitens</name>
    <dbReference type="NCBI Taxonomy" id="105231"/>
    <lineage>
        <taxon>Eukaryota</taxon>
        <taxon>Viridiplantae</taxon>
        <taxon>Streptophyta</taxon>
        <taxon>Klebsormidiophyceae</taxon>
        <taxon>Klebsormidiales</taxon>
        <taxon>Klebsormidiaceae</taxon>
        <taxon>Klebsormidium</taxon>
    </lineage>
</organism>
<name>A0A1Y1I4N4_KLENI</name>
<feature type="region of interest" description="Disordered" evidence="1">
    <location>
        <begin position="110"/>
        <end position="187"/>
    </location>
</feature>
<keyword evidence="3" id="KW-1185">Reference proteome</keyword>
<dbReference type="AlphaFoldDB" id="A0A1Y1I4N4"/>
<protein>
    <submittedName>
        <fullName evidence="2">Uncharacterized protein</fullName>
    </submittedName>
</protein>
<feature type="compositionally biased region" description="Basic and acidic residues" evidence="1">
    <location>
        <begin position="8"/>
        <end position="26"/>
    </location>
</feature>
<evidence type="ECO:0000313" key="3">
    <source>
        <dbReference type="Proteomes" id="UP000054558"/>
    </source>
</evidence>
<proteinExistence type="predicted"/>
<evidence type="ECO:0000256" key="1">
    <source>
        <dbReference type="SAM" id="MobiDB-lite"/>
    </source>
</evidence>